<accession>A0A552UG39</accession>
<dbReference type="RefSeq" id="WP_143554737.1">
    <property type="nucleotide sequence ID" value="NZ_VJWA01000001.1"/>
</dbReference>
<reference evidence="2 3" key="1">
    <citation type="submission" date="2019-07" db="EMBL/GenBank/DDBJ databases">
        <title>Novel species isolated from glacier.</title>
        <authorList>
            <person name="Liu Q."/>
            <person name="Xin Y.-H."/>
        </authorList>
    </citation>
    <scope>NUCLEOTIDE SEQUENCE [LARGE SCALE GENOMIC DNA]</scope>
    <source>
        <strain evidence="2 3">LB1R16</strain>
    </source>
</reference>
<protein>
    <submittedName>
        <fullName evidence="2">BolA family transcriptional regulator</fullName>
    </submittedName>
</protein>
<dbReference type="Pfam" id="PF01722">
    <property type="entry name" value="BolA"/>
    <property type="match status" value="1"/>
</dbReference>
<sequence length="91" mass="9466">MGARADEIERRLVAALAPASLTVIDDSDDHSGHAGHSGEGESHFTVRIVSDAFAGQSRVARSRAVYAALGDLIAPDRVHALVIEAHAPGEA</sequence>
<dbReference type="InterPro" id="IPR036065">
    <property type="entry name" value="BolA-like_sf"/>
</dbReference>
<dbReference type="EMBL" id="VJWA01000001">
    <property type="protein sequence ID" value="TRW17192.1"/>
    <property type="molecule type" value="Genomic_DNA"/>
</dbReference>
<dbReference type="Proteomes" id="UP000317894">
    <property type="component" value="Unassembled WGS sequence"/>
</dbReference>
<dbReference type="PIRSF" id="PIRSF003113">
    <property type="entry name" value="BolA"/>
    <property type="match status" value="1"/>
</dbReference>
<keyword evidence="3" id="KW-1185">Reference proteome</keyword>
<evidence type="ECO:0000313" key="3">
    <source>
        <dbReference type="Proteomes" id="UP000317894"/>
    </source>
</evidence>
<dbReference type="SUPFAM" id="SSF82657">
    <property type="entry name" value="BolA-like"/>
    <property type="match status" value="1"/>
</dbReference>
<proteinExistence type="inferred from homology"/>
<dbReference type="PANTHER" id="PTHR46230:SF7">
    <property type="entry name" value="BOLA-LIKE PROTEIN 1"/>
    <property type="match status" value="1"/>
</dbReference>
<evidence type="ECO:0000313" key="2">
    <source>
        <dbReference type="EMBL" id="TRW17192.1"/>
    </source>
</evidence>
<name>A0A552UG39_9SPHN</name>
<dbReference type="GO" id="GO:0016226">
    <property type="term" value="P:iron-sulfur cluster assembly"/>
    <property type="evidence" value="ECO:0007669"/>
    <property type="project" value="TreeGrafter"/>
</dbReference>
<comment type="similarity">
    <text evidence="1">Belongs to the BolA/IbaG family.</text>
</comment>
<dbReference type="AlphaFoldDB" id="A0A552UG39"/>
<dbReference type="Gene3D" id="3.30.300.90">
    <property type="entry name" value="BolA-like"/>
    <property type="match status" value="1"/>
</dbReference>
<dbReference type="PANTHER" id="PTHR46230">
    <property type="match status" value="1"/>
</dbReference>
<dbReference type="InterPro" id="IPR002634">
    <property type="entry name" value="BolA"/>
</dbReference>
<comment type="caution">
    <text evidence="2">The sequence shown here is derived from an EMBL/GenBank/DDBJ whole genome shotgun (WGS) entry which is preliminary data.</text>
</comment>
<evidence type="ECO:0000256" key="1">
    <source>
        <dbReference type="RuleBase" id="RU003860"/>
    </source>
</evidence>
<gene>
    <name evidence="2" type="ORF">FMM06_03045</name>
</gene>
<organism evidence="2 3">
    <name type="scientific">Glacieibacterium frigidum</name>
    <dbReference type="NCBI Taxonomy" id="2593303"/>
    <lineage>
        <taxon>Bacteria</taxon>
        <taxon>Pseudomonadati</taxon>
        <taxon>Pseudomonadota</taxon>
        <taxon>Alphaproteobacteria</taxon>
        <taxon>Sphingomonadales</taxon>
        <taxon>Sphingosinicellaceae</taxon>
        <taxon>Glacieibacterium</taxon>
    </lineage>
</organism>